<accession>A0A7H9CHU8</accession>
<evidence type="ECO:0000256" key="1">
    <source>
        <dbReference type="SAM" id="Coils"/>
    </source>
</evidence>
<organism evidence="3 4">
    <name type="scientific">Candidatus Campylobacter infans</name>
    <dbReference type="NCBI Taxonomy" id="2561898"/>
    <lineage>
        <taxon>Bacteria</taxon>
        <taxon>Pseudomonadati</taxon>
        <taxon>Campylobacterota</taxon>
        <taxon>Epsilonproteobacteria</taxon>
        <taxon>Campylobacterales</taxon>
        <taxon>Campylobacteraceae</taxon>
        <taxon>Campylobacter</taxon>
    </lineage>
</organism>
<keyword evidence="4" id="KW-1185">Reference proteome</keyword>
<protein>
    <recommendedName>
        <fullName evidence="5">Septum formation initiator</fullName>
    </recommendedName>
</protein>
<evidence type="ECO:0000313" key="3">
    <source>
        <dbReference type="EMBL" id="QLI05532.1"/>
    </source>
</evidence>
<dbReference type="Proteomes" id="UP000509414">
    <property type="component" value="Chromosome"/>
</dbReference>
<reference evidence="3 4" key="1">
    <citation type="submission" date="2020-02" db="EMBL/GenBank/DDBJ databases">
        <title>Complete genome sequence of the novel Campylobacter species Candidatus Campylobacter infans.</title>
        <authorList>
            <person name="Duim B."/>
            <person name="Zomer A."/>
            <person name="van der Graaf L."/>
            <person name="Wagenaar J."/>
        </authorList>
    </citation>
    <scope>NUCLEOTIDE SEQUENCE [LARGE SCALE GENOMIC DNA]</scope>
    <source>
        <strain evidence="3 4">19S00001</strain>
    </source>
</reference>
<evidence type="ECO:0000313" key="4">
    <source>
        <dbReference type="Proteomes" id="UP000509414"/>
    </source>
</evidence>
<keyword evidence="1" id="KW-0175">Coiled coil</keyword>
<dbReference type="KEGG" id="cinf:CINF_1027"/>
<dbReference type="RefSeq" id="WP_178695347.1">
    <property type="nucleotide sequence ID" value="NZ_CP049075.1"/>
</dbReference>
<keyword evidence="2" id="KW-0472">Membrane</keyword>
<dbReference type="EMBL" id="CP049075">
    <property type="protein sequence ID" value="QLI05532.1"/>
    <property type="molecule type" value="Genomic_DNA"/>
</dbReference>
<sequence length="86" mass="10088">MKKEKPTKKQKAQNLSLRSLLIAYAMVALVLVLALPKIQLSNEIYYTSREISTLREQLNVLKEENRALKNKLEQIRYKNQIIDNMN</sequence>
<keyword evidence="2" id="KW-0812">Transmembrane</keyword>
<proteinExistence type="predicted"/>
<feature type="transmembrane region" description="Helical" evidence="2">
    <location>
        <begin position="21"/>
        <end position="40"/>
    </location>
</feature>
<dbReference type="AlphaFoldDB" id="A0A7H9CHU8"/>
<name>A0A7H9CHU8_9BACT</name>
<evidence type="ECO:0000256" key="2">
    <source>
        <dbReference type="SAM" id="Phobius"/>
    </source>
</evidence>
<keyword evidence="2" id="KW-1133">Transmembrane helix</keyword>
<evidence type="ECO:0008006" key="5">
    <source>
        <dbReference type="Google" id="ProtNLM"/>
    </source>
</evidence>
<feature type="coiled-coil region" evidence="1">
    <location>
        <begin position="51"/>
        <end position="78"/>
    </location>
</feature>
<gene>
    <name evidence="3" type="ORF">CINF_1027</name>
</gene>